<evidence type="ECO:0000313" key="2">
    <source>
        <dbReference type="Proteomes" id="UP000176938"/>
    </source>
</evidence>
<dbReference type="AlphaFoldDB" id="A0A1F4RAT8"/>
<accession>A0A1F4RAT8</accession>
<protein>
    <submittedName>
        <fullName evidence="1">Uncharacterized protein</fullName>
    </submittedName>
</protein>
<name>A0A1F4RAT8_UNCSA</name>
<comment type="caution">
    <text evidence="1">The sequence shown here is derived from an EMBL/GenBank/DDBJ whole genome shotgun (WGS) entry which is preliminary data.</text>
</comment>
<proteinExistence type="predicted"/>
<evidence type="ECO:0000313" key="1">
    <source>
        <dbReference type="EMBL" id="OGC05277.1"/>
    </source>
</evidence>
<sequence length="153" mass="18225">MQKIQISDISKLSAVNDVLHDEYFDLDDIKHDKDRSMIEIPFRRIFHYHSPPRIIKWRIFWKIGEVDVLRCLLQIASAKKYKVIDKSRIGTFSFNGLEYDQKSNRITIITHEDCRMEINVSDLLIEYTELEYRGKARITYGLFWESSSGKVYE</sequence>
<reference evidence="1 2" key="1">
    <citation type="journal article" date="2016" name="Nat. Commun.">
        <title>Thousands of microbial genomes shed light on interconnected biogeochemical processes in an aquifer system.</title>
        <authorList>
            <person name="Anantharaman K."/>
            <person name="Brown C.T."/>
            <person name="Hug L.A."/>
            <person name="Sharon I."/>
            <person name="Castelle C.J."/>
            <person name="Probst A.J."/>
            <person name="Thomas B.C."/>
            <person name="Singh A."/>
            <person name="Wilkins M.J."/>
            <person name="Karaoz U."/>
            <person name="Brodie E.L."/>
            <person name="Williams K.H."/>
            <person name="Hubbard S.S."/>
            <person name="Banfield J.F."/>
        </authorList>
    </citation>
    <scope>NUCLEOTIDE SEQUENCE [LARGE SCALE GENOMIC DNA]</scope>
</reference>
<dbReference type="Proteomes" id="UP000176938">
    <property type="component" value="Unassembled WGS sequence"/>
</dbReference>
<dbReference type="EMBL" id="METP01000047">
    <property type="protein sequence ID" value="OGC05277.1"/>
    <property type="molecule type" value="Genomic_DNA"/>
</dbReference>
<gene>
    <name evidence="1" type="ORF">A3H38_06210</name>
</gene>
<organism evidence="1 2">
    <name type="scientific">candidate division WOR-1 bacterium RIFCSPLOWO2_02_FULL_46_20</name>
    <dbReference type="NCBI Taxonomy" id="1802567"/>
    <lineage>
        <taxon>Bacteria</taxon>
        <taxon>Bacillati</taxon>
        <taxon>Saganbacteria</taxon>
    </lineage>
</organism>